<dbReference type="AlphaFoldDB" id="A0A6V7UAM2"/>
<dbReference type="SUPFAM" id="SSF56801">
    <property type="entry name" value="Acetyl-CoA synthetase-like"/>
    <property type="match status" value="1"/>
</dbReference>
<dbReference type="PANTHER" id="PTHR43201:SF12">
    <property type="entry name" value="AMP-DEPENDENT SYNTHETASE_LIGASE DOMAIN-CONTAINING PROTEIN"/>
    <property type="match status" value="1"/>
</dbReference>
<dbReference type="GO" id="GO:0006631">
    <property type="term" value="P:fatty acid metabolic process"/>
    <property type="evidence" value="ECO:0007669"/>
    <property type="project" value="TreeGrafter"/>
</dbReference>
<dbReference type="InterPro" id="IPR000873">
    <property type="entry name" value="AMP-dep_synth/lig_dom"/>
</dbReference>
<organism evidence="2 3">
    <name type="scientific">Meloidogyne enterolobii</name>
    <name type="common">Root-knot nematode worm</name>
    <name type="synonym">Meloidogyne mayaguensis</name>
    <dbReference type="NCBI Taxonomy" id="390850"/>
    <lineage>
        <taxon>Eukaryota</taxon>
        <taxon>Metazoa</taxon>
        <taxon>Ecdysozoa</taxon>
        <taxon>Nematoda</taxon>
        <taxon>Chromadorea</taxon>
        <taxon>Rhabditida</taxon>
        <taxon>Tylenchina</taxon>
        <taxon>Tylenchomorpha</taxon>
        <taxon>Tylenchoidea</taxon>
        <taxon>Meloidogynidae</taxon>
        <taxon>Meloidogyninae</taxon>
        <taxon>Meloidogyne</taxon>
    </lineage>
</organism>
<dbReference type="Proteomes" id="UP000580250">
    <property type="component" value="Unassembled WGS sequence"/>
</dbReference>
<evidence type="ECO:0000259" key="1">
    <source>
        <dbReference type="Pfam" id="PF00501"/>
    </source>
</evidence>
<dbReference type="Gene3D" id="3.40.50.12780">
    <property type="entry name" value="N-terminal domain of ligase-like"/>
    <property type="match status" value="1"/>
</dbReference>
<dbReference type="GO" id="GO:0031956">
    <property type="term" value="F:medium-chain fatty acid-CoA ligase activity"/>
    <property type="evidence" value="ECO:0007669"/>
    <property type="project" value="TreeGrafter"/>
</dbReference>
<dbReference type="SUPFAM" id="SSF55909">
    <property type="entry name" value="Pentein"/>
    <property type="match status" value="1"/>
</dbReference>
<dbReference type="InterPro" id="IPR042099">
    <property type="entry name" value="ANL_N_sf"/>
</dbReference>
<comment type="caution">
    <text evidence="2">The sequence shown here is derived from an EMBL/GenBank/DDBJ whole genome shotgun (WGS) entry which is preliminary data.</text>
</comment>
<protein>
    <recommendedName>
        <fullName evidence="1">AMP-dependent synthetase/ligase domain-containing protein</fullName>
    </recommendedName>
</protein>
<reference evidence="2 3" key="1">
    <citation type="submission" date="2020-08" db="EMBL/GenBank/DDBJ databases">
        <authorList>
            <person name="Koutsovoulos G."/>
            <person name="Danchin GJ E."/>
        </authorList>
    </citation>
    <scope>NUCLEOTIDE SEQUENCE [LARGE SCALE GENOMIC DNA]</scope>
</reference>
<dbReference type="Gene3D" id="3.75.10.10">
    <property type="entry name" value="L-arginine/glycine Amidinotransferase, Chain A"/>
    <property type="match status" value="1"/>
</dbReference>
<evidence type="ECO:0000313" key="2">
    <source>
        <dbReference type="EMBL" id="CAD2151384.1"/>
    </source>
</evidence>
<sequence length="885" mass="99517">MFIIIAFQKYFSFNWPVNFDFPRCFQMPLRVGGKEAIFCLDFAREKFDYIPFEATIPGILYRKRASDRDEFVFESENVSFTSEKIKNEVEKFAAGLLSAGLKTDDRILICGNNHSQLVISVLGAARAGIVFSIASPNFANAEQLKHFLGTGQFNGFIYFGESDKANQLLLSICPEMQKGEKGKLKLKSFPKLTHVIFADEDHKHGGTYTLSDIFVKGNSEQIAKLPKYEQWDCHKICAIQFTSGSTGAPKAVALSHYQLINGSRIASSTIGIKRDTILCCALPLFRIPVFCLVVFSPFLFESRVVFPDPSPLPKLLFDSIKKHCCTNVLSNAAALRLLLRTQTLTQKQKNTPTLPSVDTVILLGERVSADLLIAIEGMLPNAKKIAVGMLSTELGSIPLLSDNTTNLVKSVGKVLKGYEVDVTKIDNLANNGHLIGELRLKPLSKTTFLGYGPDFVAGQEWISTGDVVSIQQDGNVDIITQHREDLIFDKIGRLVEHWRVERLVAQTSQQIRGIQIVQIAPGGPLTAVVTPKKENALNIAEFKKEMIDICRENRLDPPEQVVVLPEFPRVNTKIQKYKIRQDLKNNKLKIWLEIMNLTKSVTKFMMCRPTFFQVKYEINPWMRPGDPVNLEKALQQWNNLKDIIEAILQFLLIKKNYFLKKSGGEVLVMEPEGANNYPDLVFAANAAVVRGNKAYLSNFFYPERKGEDYYYDKWFKENGYITKKDIHVPFEGAGDALWVGKNKLFCGIGPRTDVRALNLIAKNLKDEESPFKVYGFRLIDPRFYHIDTCLCPITEQLAIYYPYAFDPVARHNMSNELELVPVTEEEAIRFACNSIVIGKSVIIPVGAEQTAKALQKLGFDPKFVDMSEFIKSGGAAKCCTLQLSQ</sequence>
<dbReference type="Pfam" id="PF00501">
    <property type="entry name" value="AMP-binding"/>
    <property type="match status" value="1"/>
</dbReference>
<gene>
    <name evidence="2" type="ORF">MENT_LOCUS10371</name>
</gene>
<dbReference type="OrthoDB" id="10253115at2759"/>
<dbReference type="PANTHER" id="PTHR43201">
    <property type="entry name" value="ACYL-COA SYNTHETASE"/>
    <property type="match status" value="1"/>
</dbReference>
<proteinExistence type="predicted"/>
<dbReference type="InterPro" id="IPR020845">
    <property type="entry name" value="AMP-binding_CS"/>
</dbReference>
<evidence type="ECO:0000313" key="3">
    <source>
        <dbReference type="Proteomes" id="UP000580250"/>
    </source>
</evidence>
<dbReference type="Pfam" id="PF19420">
    <property type="entry name" value="DDAH_eukar"/>
    <property type="match status" value="1"/>
</dbReference>
<dbReference type="PROSITE" id="PS00455">
    <property type="entry name" value="AMP_BINDING"/>
    <property type="match status" value="1"/>
</dbReference>
<accession>A0A6V7UAM2</accession>
<dbReference type="EMBL" id="CAJEWN010000048">
    <property type="protein sequence ID" value="CAD2151384.1"/>
    <property type="molecule type" value="Genomic_DNA"/>
</dbReference>
<name>A0A6V7UAM2_MELEN</name>
<feature type="domain" description="AMP-dependent synthetase/ligase" evidence="1">
    <location>
        <begin position="65"/>
        <end position="441"/>
    </location>
</feature>